<reference evidence="2" key="1">
    <citation type="submission" date="2021-06" db="EMBL/GenBank/DDBJ databases">
        <authorList>
            <person name="Kallberg Y."/>
            <person name="Tangrot J."/>
            <person name="Rosling A."/>
        </authorList>
    </citation>
    <scope>NUCLEOTIDE SEQUENCE</scope>
    <source>
        <strain evidence="2">AZ414A</strain>
    </source>
</reference>
<keyword evidence="3" id="KW-1185">Reference proteome</keyword>
<dbReference type="Pfam" id="PF01633">
    <property type="entry name" value="Choline_kinase"/>
    <property type="match status" value="1"/>
</dbReference>
<dbReference type="PANTHER" id="PTHR22603:SF93">
    <property type="entry name" value="RE24176P"/>
    <property type="match status" value="1"/>
</dbReference>
<dbReference type="Proteomes" id="UP000789706">
    <property type="component" value="Unassembled WGS sequence"/>
</dbReference>
<accession>A0A9N8VA16</accession>
<name>A0A9N8VA16_9GLOM</name>
<dbReference type="OrthoDB" id="10267235at2759"/>
<sequence>MCFSCLRPQLPDYEPNDVILDAAKLGQKKYIRGTLIPLIRNTLSGWEDITKESHIDIERVSGALTNFVFFITKKLQNGNLQKVQKVVLRIYGNGVDQLFDREKELRCLEMLSIVEFGPQLLSTFSNGRFEQFLDSTTLNSDEIHFPEVSRQIAYRLRSLHNIVNIFPPKKDTIPEVWINVDKWFPLIDKISYEQQIKLNLKDLDNEIRELKSMLSKLDSPIVFAHNDTQYGNILRLDDGSNQLVVVDFEYSGYNYRGFDLANHFCDHVMWGLWGIIQSFQSDIDFDYFAYGAERLQMFRDSKDKIYNSINNHFHDQVHE</sequence>
<evidence type="ECO:0000313" key="3">
    <source>
        <dbReference type="Proteomes" id="UP000789706"/>
    </source>
</evidence>
<proteinExistence type="inferred from homology"/>
<dbReference type="GO" id="GO:0006646">
    <property type="term" value="P:phosphatidylethanolamine biosynthetic process"/>
    <property type="evidence" value="ECO:0007669"/>
    <property type="project" value="TreeGrafter"/>
</dbReference>
<dbReference type="Gene3D" id="3.90.1200.10">
    <property type="match status" value="2"/>
</dbReference>
<dbReference type="EMBL" id="CAJVPK010000102">
    <property type="protein sequence ID" value="CAG8449126.1"/>
    <property type="molecule type" value="Genomic_DNA"/>
</dbReference>
<dbReference type="PANTHER" id="PTHR22603">
    <property type="entry name" value="CHOLINE/ETHANOALAMINE KINASE"/>
    <property type="match status" value="1"/>
</dbReference>
<dbReference type="SUPFAM" id="SSF56112">
    <property type="entry name" value="Protein kinase-like (PK-like)"/>
    <property type="match status" value="1"/>
</dbReference>
<dbReference type="GO" id="GO:0005737">
    <property type="term" value="C:cytoplasm"/>
    <property type="evidence" value="ECO:0007669"/>
    <property type="project" value="TreeGrafter"/>
</dbReference>
<evidence type="ECO:0000313" key="2">
    <source>
        <dbReference type="EMBL" id="CAG8449126.1"/>
    </source>
</evidence>
<dbReference type="CDD" id="cd05157">
    <property type="entry name" value="ETNK_euk"/>
    <property type="match status" value="1"/>
</dbReference>
<organism evidence="2 3">
    <name type="scientific">Diversispora eburnea</name>
    <dbReference type="NCBI Taxonomy" id="1213867"/>
    <lineage>
        <taxon>Eukaryota</taxon>
        <taxon>Fungi</taxon>
        <taxon>Fungi incertae sedis</taxon>
        <taxon>Mucoromycota</taxon>
        <taxon>Glomeromycotina</taxon>
        <taxon>Glomeromycetes</taxon>
        <taxon>Diversisporales</taxon>
        <taxon>Diversisporaceae</taxon>
        <taxon>Diversispora</taxon>
    </lineage>
</organism>
<dbReference type="GO" id="GO:0004305">
    <property type="term" value="F:ethanolamine kinase activity"/>
    <property type="evidence" value="ECO:0007669"/>
    <property type="project" value="TreeGrafter"/>
</dbReference>
<dbReference type="InterPro" id="IPR011009">
    <property type="entry name" value="Kinase-like_dom_sf"/>
</dbReference>
<comment type="caution">
    <text evidence="2">The sequence shown here is derived from an EMBL/GenBank/DDBJ whole genome shotgun (WGS) entry which is preliminary data.</text>
</comment>
<dbReference type="AlphaFoldDB" id="A0A9N8VA16"/>
<dbReference type="GO" id="GO:0004103">
    <property type="term" value="F:choline kinase activity"/>
    <property type="evidence" value="ECO:0007669"/>
    <property type="project" value="TreeGrafter"/>
</dbReference>
<gene>
    <name evidence="2" type="ORF">DEBURN_LOCUS2006</name>
</gene>
<protein>
    <submittedName>
        <fullName evidence="2">7280_t:CDS:1</fullName>
    </submittedName>
</protein>
<comment type="similarity">
    <text evidence="1">Belongs to the choline/ethanolamine kinase family.</text>
</comment>
<dbReference type="Gene3D" id="3.30.200.20">
    <property type="entry name" value="Phosphorylase Kinase, domain 1"/>
    <property type="match status" value="1"/>
</dbReference>
<evidence type="ECO:0000256" key="1">
    <source>
        <dbReference type="ARBA" id="ARBA00038211"/>
    </source>
</evidence>